<comment type="caution">
    <text evidence="2">The sequence shown here is derived from an EMBL/GenBank/DDBJ whole genome shotgun (WGS) entry which is preliminary data.</text>
</comment>
<proteinExistence type="predicted"/>
<evidence type="ECO:0000313" key="3">
    <source>
        <dbReference type="Proteomes" id="UP001642484"/>
    </source>
</evidence>
<protein>
    <submittedName>
        <fullName evidence="2">Uncharacterized protein</fullName>
    </submittedName>
</protein>
<dbReference type="EMBL" id="CAXAMN010019446">
    <property type="protein sequence ID" value="CAK9054312.1"/>
    <property type="molecule type" value="Genomic_DNA"/>
</dbReference>
<sequence length="191" mass="20687">MLGTEHEKHANCIPRMCLFNTDTDPGEESSLGKSFVPIPSNSAFFASVAVYGTVPFTGRLDGEAALARASQVFAAVAAVDQAPGREICEELLTKEVPRASELWADRGRRGLHCGIWMSVGGSSAEKEVPKAPSSPLLPIWLEGELMGRQVWPQPKVTISGRLEARGIPTSMRSAAEAFAKRERIAMTHRRA</sequence>
<dbReference type="EMBL" id="CAXAMN010019557">
    <property type="protein sequence ID" value="CAK9054513.1"/>
    <property type="molecule type" value="Genomic_DNA"/>
</dbReference>
<name>A0ABP0MTQ2_9DINO</name>
<evidence type="ECO:0000313" key="1">
    <source>
        <dbReference type="EMBL" id="CAK9054312.1"/>
    </source>
</evidence>
<dbReference type="Proteomes" id="UP001642484">
    <property type="component" value="Unassembled WGS sequence"/>
</dbReference>
<accession>A0ABP0MTQ2</accession>
<evidence type="ECO:0000313" key="2">
    <source>
        <dbReference type="EMBL" id="CAK9054513.1"/>
    </source>
</evidence>
<organism evidence="2 3">
    <name type="scientific">Durusdinium trenchii</name>
    <dbReference type="NCBI Taxonomy" id="1381693"/>
    <lineage>
        <taxon>Eukaryota</taxon>
        <taxon>Sar</taxon>
        <taxon>Alveolata</taxon>
        <taxon>Dinophyceae</taxon>
        <taxon>Suessiales</taxon>
        <taxon>Symbiodiniaceae</taxon>
        <taxon>Durusdinium</taxon>
    </lineage>
</organism>
<reference evidence="2 3" key="1">
    <citation type="submission" date="2024-02" db="EMBL/GenBank/DDBJ databases">
        <authorList>
            <person name="Chen Y."/>
            <person name="Shah S."/>
            <person name="Dougan E. K."/>
            <person name="Thang M."/>
            <person name="Chan C."/>
        </authorList>
    </citation>
    <scope>NUCLEOTIDE SEQUENCE [LARGE SCALE GENOMIC DNA]</scope>
</reference>
<keyword evidence="3" id="KW-1185">Reference proteome</keyword>
<gene>
    <name evidence="1" type="ORF">CCMP2556_LOCUS27159</name>
    <name evidence="2" type="ORF">CCMP2556_LOCUS27244</name>
</gene>